<evidence type="ECO:0000313" key="4">
    <source>
        <dbReference type="Proteomes" id="UP001341444"/>
    </source>
</evidence>
<gene>
    <name evidence="3" type="primary">sspL</name>
    <name evidence="3" type="ORF">P4T90_10135</name>
</gene>
<feature type="region of interest" description="Disordered" evidence="2">
    <location>
        <begin position="1"/>
        <end position="45"/>
    </location>
</feature>
<keyword evidence="4" id="KW-1185">Reference proteome</keyword>
<dbReference type="NCBIfam" id="TIGR03093">
    <property type="entry name" value="SASP_sspL"/>
    <property type="match status" value="1"/>
</dbReference>
<name>A0ABU6MGC8_9BACI</name>
<accession>A0ABU6MGC8</accession>
<organism evidence="3 4">
    <name type="scientific">Heyndrickxia acidicola</name>
    <dbReference type="NCBI Taxonomy" id="209389"/>
    <lineage>
        <taxon>Bacteria</taxon>
        <taxon>Bacillati</taxon>
        <taxon>Bacillota</taxon>
        <taxon>Bacilli</taxon>
        <taxon>Bacillales</taxon>
        <taxon>Bacillaceae</taxon>
        <taxon>Heyndrickxia</taxon>
    </lineage>
</organism>
<protein>
    <recommendedName>
        <fullName evidence="1">Small, acid-soluble spore protein L</fullName>
    </recommendedName>
</protein>
<sequence>MAKKANNRGNRTSGVNPQGFAQDVSSAQNPKSELENRAKKSNTKI</sequence>
<dbReference type="RefSeq" id="WP_066268812.1">
    <property type="nucleotide sequence ID" value="NZ_JARMAB010000012.1"/>
</dbReference>
<evidence type="ECO:0000256" key="1">
    <source>
        <dbReference type="NCBIfam" id="TIGR03093"/>
    </source>
</evidence>
<reference evidence="3 4" key="1">
    <citation type="submission" date="2023-03" db="EMBL/GenBank/DDBJ databases">
        <title>Bacillus Genome Sequencing.</title>
        <authorList>
            <person name="Dunlap C."/>
        </authorList>
    </citation>
    <scope>NUCLEOTIDE SEQUENCE [LARGE SCALE GENOMIC DNA]</scope>
    <source>
        <strain evidence="3 4">B-23453</strain>
    </source>
</reference>
<feature type="compositionally biased region" description="Polar residues" evidence="2">
    <location>
        <begin position="7"/>
        <end position="16"/>
    </location>
</feature>
<dbReference type="EMBL" id="JARMAB010000012">
    <property type="protein sequence ID" value="MED1203437.1"/>
    <property type="molecule type" value="Genomic_DNA"/>
</dbReference>
<comment type="caution">
    <text evidence="3">The sequence shown here is derived from an EMBL/GenBank/DDBJ whole genome shotgun (WGS) entry which is preliminary data.</text>
</comment>
<proteinExistence type="predicted"/>
<dbReference type="InterPro" id="IPR017526">
    <property type="entry name" value="SASP_SspL"/>
</dbReference>
<evidence type="ECO:0000256" key="2">
    <source>
        <dbReference type="SAM" id="MobiDB-lite"/>
    </source>
</evidence>
<evidence type="ECO:0000313" key="3">
    <source>
        <dbReference type="EMBL" id="MED1203437.1"/>
    </source>
</evidence>
<dbReference type="Proteomes" id="UP001341444">
    <property type="component" value="Unassembled WGS sequence"/>
</dbReference>